<accession>A0A916UA68</accession>
<evidence type="ECO:0000313" key="3">
    <source>
        <dbReference type="Proteomes" id="UP000637423"/>
    </source>
</evidence>
<reference evidence="2" key="1">
    <citation type="journal article" date="2014" name="Int. J. Syst. Evol. Microbiol.">
        <title>Complete genome sequence of Corynebacterium casei LMG S-19264T (=DSM 44701T), isolated from a smear-ripened cheese.</title>
        <authorList>
            <consortium name="US DOE Joint Genome Institute (JGI-PGF)"/>
            <person name="Walter F."/>
            <person name="Albersmeier A."/>
            <person name="Kalinowski J."/>
            <person name="Ruckert C."/>
        </authorList>
    </citation>
    <scope>NUCLEOTIDE SEQUENCE</scope>
    <source>
        <strain evidence="2">CGMCC 1.10998</strain>
    </source>
</reference>
<dbReference type="Proteomes" id="UP000637423">
    <property type="component" value="Unassembled WGS sequence"/>
</dbReference>
<dbReference type="SUPFAM" id="SSF55729">
    <property type="entry name" value="Acyl-CoA N-acyltransferases (Nat)"/>
    <property type="match status" value="1"/>
</dbReference>
<dbReference type="AlphaFoldDB" id="A0A916UA68"/>
<protein>
    <recommendedName>
        <fullName evidence="1">N-acetyltransferase domain-containing protein</fullName>
    </recommendedName>
</protein>
<comment type="caution">
    <text evidence="2">The sequence shown here is derived from an EMBL/GenBank/DDBJ whole genome shotgun (WGS) entry which is preliminary data.</text>
</comment>
<dbReference type="PROSITE" id="PS51186">
    <property type="entry name" value="GNAT"/>
    <property type="match status" value="1"/>
</dbReference>
<gene>
    <name evidence="2" type="ORF">GCM10011396_10590</name>
</gene>
<dbReference type="InterPro" id="IPR016181">
    <property type="entry name" value="Acyl_CoA_acyltransferase"/>
</dbReference>
<name>A0A916UA68_9BURK</name>
<feature type="domain" description="N-acetyltransferase" evidence="1">
    <location>
        <begin position="70"/>
        <end position="222"/>
    </location>
</feature>
<keyword evidence="3" id="KW-1185">Reference proteome</keyword>
<dbReference type="Pfam" id="PF13508">
    <property type="entry name" value="Acetyltransf_7"/>
    <property type="match status" value="1"/>
</dbReference>
<dbReference type="InterPro" id="IPR000182">
    <property type="entry name" value="GNAT_dom"/>
</dbReference>
<organism evidence="2 3">
    <name type="scientific">Undibacterium terreum</name>
    <dbReference type="NCBI Taxonomy" id="1224302"/>
    <lineage>
        <taxon>Bacteria</taxon>
        <taxon>Pseudomonadati</taxon>
        <taxon>Pseudomonadota</taxon>
        <taxon>Betaproteobacteria</taxon>
        <taxon>Burkholderiales</taxon>
        <taxon>Oxalobacteraceae</taxon>
        <taxon>Undibacterium</taxon>
    </lineage>
</organism>
<dbReference type="RefSeq" id="WP_188564893.1">
    <property type="nucleotide sequence ID" value="NZ_BMED01000001.1"/>
</dbReference>
<proteinExistence type="predicted"/>
<dbReference type="GO" id="GO:0016747">
    <property type="term" value="F:acyltransferase activity, transferring groups other than amino-acyl groups"/>
    <property type="evidence" value="ECO:0007669"/>
    <property type="project" value="InterPro"/>
</dbReference>
<reference evidence="2" key="2">
    <citation type="submission" date="2020-09" db="EMBL/GenBank/DDBJ databases">
        <authorList>
            <person name="Sun Q."/>
            <person name="Zhou Y."/>
        </authorList>
    </citation>
    <scope>NUCLEOTIDE SEQUENCE</scope>
    <source>
        <strain evidence="2">CGMCC 1.10998</strain>
    </source>
</reference>
<evidence type="ECO:0000259" key="1">
    <source>
        <dbReference type="PROSITE" id="PS51186"/>
    </source>
</evidence>
<sequence>MSDKPTSSADATLIESWLRARSVCRGLPQPVSDRGGLRLETNLEKELRRYVFAHPADGLRALGEAITEPLIYLKLTGTGEQLKALLPARWQLDVPRYLMTCDQPAQSTDIQLPTGYHLETGVDGCNAAVRISDSSGSVAASGYAAQCHDVFIYDRIEVSDQHRRRGLGRAVMQALLRTRTSANHRQVLVATEEGRALYTSLGWSVYSPFSSAFIPAGAGAKR</sequence>
<dbReference type="EMBL" id="BMED01000001">
    <property type="protein sequence ID" value="GGC65471.1"/>
    <property type="molecule type" value="Genomic_DNA"/>
</dbReference>
<evidence type="ECO:0000313" key="2">
    <source>
        <dbReference type="EMBL" id="GGC65471.1"/>
    </source>
</evidence>
<dbReference type="Gene3D" id="3.40.630.30">
    <property type="match status" value="1"/>
</dbReference>